<dbReference type="CDD" id="cd11063">
    <property type="entry name" value="CYP52"/>
    <property type="match status" value="1"/>
</dbReference>
<reference evidence="15 16" key="1">
    <citation type="submission" date="2015-04" db="EMBL/GenBank/DDBJ databases">
        <authorList>
            <person name="Heijne W.H."/>
            <person name="Fedorova N.D."/>
            <person name="Nierman W.C."/>
            <person name="Vollebregt A.W."/>
            <person name="Zhao Z."/>
            <person name="Wu L."/>
            <person name="Kumar M."/>
            <person name="Stam H."/>
            <person name="van den Berg M.A."/>
            <person name="Pel H.J."/>
        </authorList>
    </citation>
    <scope>NUCLEOTIDE SEQUENCE [LARGE SCALE GENOMIC DNA]</scope>
    <source>
        <strain evidence="15 16">CBS 393.64</strain>
    </source>
</reference>
<dbReference type="InterPro" id="IPR001128">
    <property type="entry name" value="Cyt_P450"/>
</dbReference>
<dbReference type="InterPro" id="IPR007248">
    <property type="entry name" value="Mpv17_PMP22"/>
</dbReference>
<dbReference type="PANTHER" id="PTHR24287">
    <property type="entry name" value="P450, PUTATIVE (EUROFUNG)-RELATED"/>
    <property type="match status" value="1"/>
</dbReference>
<dbReference type="STRING" id="1408163.A0A0F4YKI3"/>
<keyword evidence="6 14" id="KW-0812">Transmembrane</keyword>
<feature type="transmembrane region" description="Helical" evidence="14">
    <location>
        <begin position="276"/>
        <end position="295"/>
    </location>
</feature>
<organism evidence="15 16">
    <name type="scientific">Rasamsonia emersonii (strain ATCC 16479 / CBS 393.64 / IMI 116815)</name>
    <dbReference type="NCBI Taxonomy" id="1408163"/>
    <lineage>
        <taxon>Eukaryota</taxon>
        <taxon>Fungi</taxon>
        <taxon>Dikarya</taxon>
        <taxon>Ascomycota</taxon>
        <taxon>Pezizomycotina</taxon>
        <taxon>Eurotiomycetes</taxon>
        <taxon>Eurotiomycetidae</taxon>
        <taxon>Eurotiales</taxon>
        <taxon>Trichocomaceae</taxon>
        <taxon>Rasamsonia</taxon>
    </lineage>
</organism>
<feature type="transmembrane region" description="Helical" evidence="14">
    <location>
        <begin position="39"/>
        <end position="59"/>
    </location>
</feature>
<name>A0A0F4YKI3_RASE3</name>
<proteinExistence type="inferred from homology"/>
<feature type="binding site" description="axial binding residue" evidence="13">
    <location>
        <position position="738"/>
    </location>
    <ligand>
        <name>heme</name>
        <dbReference type="ChEBI" id="CHEBI:30413"/>
    </ligand>
    <ligandPart>
        <name>Fe</name>
        <dbReference type="ChEBI" id="CHEBI:18248"/>
    </ligandPart>
</feature>
<keyword evidence="7 13" id="KW-0479">Metal-binding</keyword>
<keyword evidence="11" id="KW-0503">Monooxygenase</keyword>
<evidence type="ECO:0000256" key="9">
    <source>
        <dbReference type="ARBA" id="ARBA00023002"/>
    </source>
</evidence>
<dbReference type="InterPro" id="IPR047146">
    <property type="entry name" value="Cyt_P450_E_CYP52_fungi"/>
</dbReference>
<evidence type="ECO:0000256" key="10">
    <source>
        <dbReference type="ARBA" id="ARBA00023004"/>
    </source>
</evidence>
<keyword evidence="12 14" id="KW-0472">Membrane</keyword>
<dbReference type="PRINTS" id="PR00464">
    <property type="entry name" value="EP450II"/>
</dbReference>
<dbReference type="Gene3D" id="1.10.630.10">
    <property type="entry name" value="Cytochrome P450"/>
    <property type="match status" value="1"/>
</dbReference>
<feature type="transmembrane region" description="Helical" evidence="14">
    <location>
        <begin position="156"/>
        <end position="178"/>
    </location>
</feature>
<evidence type="ECO:0000256" key="12">
    <source>
        <dbReference type="ARBA" id="ARBA00023136"/>
    </source>
</evidence>
<protein>
    <submittedName>
        <fullName evidence="15">Cytochrome P450 family protein</fullName>
    </submittedName>
</protein>
<comment type="cofactor">
    <cofactor evidence="1 13">
        <name>heme</name>
        <dbReference type="ChEBI" id="CHEBI:30413"/>
    </cofactor>
</comment>
<dbReference type="InterPro" id="IPR002974">
    <property type="entry name" value="Cyt_P450_E_CYP52_ascomycetes"/>
</dbReference>
<evidence type="ECO:0000256" key="2">
    <source>
        <dbReference type="ARBA" id="ARBA00004141"/>
    </source>
</evidence>
<dbReference type="Proteomes" id="UP000053958">
    <property type="component" value="Unassembled WGS sequence"/>
</dbReference>
<comment type="similarity">
    <text evidence="3">Belongs to the peroxisomal membrane protein PXMP2/4 family.</text>
</comment>
<feature type="transmembrane region" description="Helical" evidence="14">
    <location>
        <begin position="246"/>
        <end position="264"/>
    </location>
</feature>
<dbReference type="PANTHER" id="PTHR24287:SF1">
    <property type="entry name" value="P450, PUTATIVE (EUROFUNG)-RELATED"/>
    <property type="match status" value="1"/>
</dbReference>
<dbReference type="AlphaFoldDB" id="A0A0F4YKI3"/>
<evidence type="ECO:0000256" key="4">
    <source>
        <dbReference type="ARBA" id="ARBA00010617"/>
    </source>
</evidence>
<evidence type="ECO:0000256" key="13">
    <source>
        <dbReference type="PIRSR" id="PIRSR602402-1"/>
    </source>
</evidence>
<comment type="caution">
    <text evidence="15">The sequence shown here is derived from an EMBL/GenBank/DDBJ whole genome shotgun (WGS) entry which is preliminary data.</text>
</comment>
<keyword evidence="5 13" id="KW-0349">Heme</keyword>
<dbReference type="GeneID" id="25319580"/>
<dbReference type="InterPro" id="IPR036396">
    <property type="entry name" value="Cyt_P450_sf"/>
</dbReference>
<keyword evidence="9" id="KW-0560">Oxidoreductase</keyword>
<comment type="subcellular location">
    <subcellularLocation>
        <location evidence="2">Membrane</location>
        <topology evidence="2">Multi-pass membrane protein</topology>
    </subcellularLocation>
</comment>
<dbReference type="PRINTS" id="PR00385">
    <property type="entry name" value="P450"/>
</dbReference>
<evidence type="ECO:0000256" key="6">
    <source>
        <dbReference type="ARBA" id="ARBA00022692"/>
    </source>
</evidence>
<dbReference type="GO" id="GO:0016712">
    <property type="term" value="F:oxidoreductase activity, acting on paired donors, with incorporation or reduction of molecular oxygen, reduced flavin or flavoprotein as one donor, and incorporation of one atom of oxygen"/>
    <property type="evidence" value="ECO:0007669"/>
    <property type="project" value="InterPro"/>
</dbReference>
<dbReference type="Pfam" id="PF04117">
    <property type="entry name" value="Mpv17_PMP22"/>
    <property type="match status" value="1"/>
</dbReference>
<dbReference type="SUPFAM" id="SSF48264">
    <property type="entry name" value="Cytochrome P450"/>
    <property type="match status" value="1"/>
</dbReference>
<evidence type="ECO:0000256" key="3">
    <source>
        <dbReference type="ARBA" id="ARBA00006824"/>
    </source>
</evidence>
<feature type="transmembrane region" description="Helical" evidence="14">
    <location>
        <begin position="222"/>
        <end position="241"/>
    </location>
</feature>
<dbReference type="OrthoDB" id="1470350at2759"/>
<evidence type="ECO:0000256" key="8">
    <source>
        <dbReference type="ARBA" id="ARBA00022989"/>
    </source>
</evidence>
<keyword evidence="10 13" id="KW-0408">Iron</keyword>
<gene>
    <name evidence="15" type="ORF">T310_7304</name>
</gene>
<dbReference type="GO" id="GO:0016020">
    <property type="term" value="C:membrane"/>
    <property type="evidence" value="ECO:0007669"/>
    <property type="project" value="UniProtKB-SubCell"/>
</dbReference>
<accession>A0A0F4YKI3</accession>
<dbReference type="GO" id="GO:0005506">
    <property type="term" value="F:iron ion binding"/>
    <property type="evidence" value="ECO:0007669"/>
    <property type="project" value="InterPro"/>
</dbReference>
<keyword evidence="8 14" id="KW-1133">Transmembrane helix</keyword>
<evidence type="ECO:0000256" key="7">
    <source>
        <dbReference type="ARBA" id="ARBA00022723"/>
    </source>
</evidence>
<dbReference type="Pfam" id="PF00067">
    <property type="entry name" value="p450"/>
    <property type="match status" value="1"/>
</dbReference>
<keyword evidence="16" id="KW-1185">Reference proteome</keyword>
<evidence type="ECO:0000313" key="15">
    <source>
        <dbReference type="EMBL" id="KKA18729.1"/>
    </source>
</evidence>
<dbReference type="EMBL" id="LASV01000423">
    <property type="protein sequence ID" value="KKA18729.1"/>
    <property type="molecule type" value="Genomic_DNA"/>
</dbReference>
<dbReference type="InterPro" id="IPR002402">
    <property type="entry name" value="Cyt_P450_E_grp-II"/>
</dbReference>
<evidence type="ECO:0000256" key="14">
    <source>
        <dbReference type="SAM" id="Phobius"/>
    </source>
</evidence>
<comment type="similarity">
    <text evidence="4">Belongs to the cytochrome P450 family.</text>
</comment>
<dbReference type="RefSeq" id="XP_013325341.1">
    <property type="nucleotide sequence ID" value="XM_013469887.1"/>
</dbReference>
<evidence type="ECO:0000256" key="1">
    <source>
        <dbReference type="ARBA" id="ARBA00001971"/>
    </source>
</evidence>
<evidence type="ECO:0000313" key="16">
    <source>
        <dbReference type="Proteomes" id="UP000053958"/>
    </source>
</evidence>
<evidence type="ECO:0000256" key="11">
    <source>
        <dbReference type="ARBA" id="ARBA00023033"/>
    </source>
</evidence>
<evidence type="ECO:0000256" key="5">
    <source>
        <dbReference type="ARBA" id="ARBA00022617"/>
    </source>
</evidence>
<dbReference type="PRINTS" id="PR01239">
    <property type="entry name" value="EP450IICYP52"/>
</dbReference>
<sequence>MWSPLTVTLVQSTILNAVSNVLAQIIDQWKLNKPFKLNVVALIQFVTYAIIIVPINFSWQRYIEARYPGFPTTAAWRRWTSFNNRHVGASSSSRVDDHAIVIPISADHNHNHNNTNTIPMMIKDKPASAAAASHKWRSARNSPSSSSGMRNFLMKFFLDQTVGSVMNIILFIVLINLLKGASLSVVWEAIGKDFYPIMIARLKYRPVVSTLMYTIVPVDRRVVFGSACGVIWGIYLSFTYLNGMNVVMILPLTYSATVNVYLVWNALIQVRPNADSPVLFAVYLVSSLISAFHHWKRARQLGSQKPARRRQSLLGLDIVLRLFKASKRQKLPDEFVRIYEDDMHHATTWEQSVFGTRNLVTVDPQNIQAILAKQFHDFGLGPTRRGNLGVMLGDGIFTADGKPWEHSRALLRPQFARDRVADLHIEEEHAQNMFHHLPVDADGWTSPIDLSPLFFRFTIDSSFEFLFGESVHSQNAALPDDSPAKRHVETRAGIDPAYVAQCFDGATYTLGQRIAMGELYWLFSPKSLRQQVKVVEEFADYYVKRILQAKDSGDLLSATGNDGKKYVFLRELAKSTTDPIELRSSLLHLLLAGRDTTAGLLGYVWWNLARHPEVFRKLRATIIEHFGTYDNPREITFAELKSCAYLQAVLSETLRLYPSVPVNSRRALRDTTLPRGGGPDGTAPVYVKKGTEVNYQVYVMHRRKDLWGADAAEWKPERWEGRRPGWEYLPFNGGPRICLKQQFALTQAGYVTTRMLQRFDRLVSLDGNSAGDGPLHSVGLTAAPAQVLVKLHEQGREN</sequence>
<dbReference type="GO" id="GO:0020037">
    <property type="term" value="F:heme binding"/>
    <property type="evidence" value="ECO:0007669"/>
    <property type="project" value="InterPro"/>
</dbReference>